<keyword evidence="2" id="KW-1185">Reference proteome</keyword>
<name>A0A1E3B3Z0_ASPCR</name>
<gene>
    <name evidence="1" type="ORF">SI65_08897</name>
</gene>
<dbReference type="AlphaFoldDB" id="A0A1E3B3Z0"/>
<organism evidence="1 2">
    <name type="scientific">Aspergillus cristatus</name>
    <name type="common">Chinese Fuzhuan brick tea-fermentation fungus</name>
    <name type="synonym">Eurotium cristatum</name>
    <dbReference type="NCBI Taxonomy" id="573508"/>
    <lineage>
        <taxon>Eukaryota</taxon>
        <taxon>Fungi</taxon>
        <taxon>Dikarya</taxon>
        <taxon>Ascomycota</taxon>
        <taxon>Pezizomycotina</taxon>
        <taxon>Eurotiomycetes</taxon>
        <taxon>Eurotiomycetidae</taxon>
        <taxon>Eurotiales</taxon>
        <taxon>Aspergillaceae</taxon>
        <taxon>Aspergillus</taxon>
        <taxon>Aspergillus subgen. Aspergillus</taxon>
    </lineage>
</organism>
<accession>A0A1E3B3Z0</accession>
<evidence type="ECO:0000313" key="1">
    <source>
        <dbReference type="EMBL" id="ODM15663.1"/>
    </source>
</evidence>
<dbReference type="VEuPathDB" id="FungiDB:SI65_08897"/>
<sequence length="440" mass="50649">MDKAFILRLPDELLDKIICAAAPIIRHWSRKQCQVYDTALCLSLVCRRFHRIAMPYLYAEIMVECSGGGWRHPEQVPRHLHRSCRENPSLWTLCRSLEVYYQDCKNKYIYAATDFVTWFTVVRSFTLYGLGKGERAWALLHLALEHMSSYTRLVLGDYPCSYGLDLSKVIDVLGNFVTGPLQNLQTLGLKGVSTHGDSLCQTKLKERAGTAPFRLKLRCFLLTPEILEALVRWPKCLEVFELKFSFGNDYATMGLHTEWTLQILAIHRSTLRSIKLYAVNVAGLAGFDLREFESLEELSLSSACTGHQYPVQGYMIGSFINLLAPRLHVFHWDLILENQQHCEGMDGFDQKEEDWLRALVREALARGCPLQRIEIKFTPSSSYSFNGIYPWDRMDALGADLRPYRIKVCYNTPSTNREEFSKTVGNTKRREAYWNSINNE</sequence>
<dbReference type="EMBL" id="JXNT01000015">
    <property type="protein sequence ID" value="ODM15663.1"/>
    <property type="molecule type" value="Genomic_DNA"/>
</dbReference>
<dbReference type="OrthoDB" id="5139510at2759"/>
<evidence type="ECO:0000313" key="2">
    <source>
        <dbReference type="Proteomes" id="UP000094569"/>
    </source>
</evidence>
<dbReference type="Proteomes" id="UP000094569">
    <property type="component" value="Unassembled WGS sequence"/>
</dbReference>
<proteinExistence type="predicted"/>
<reference evidence="1 2" key="1">
    <citation type="journal article" date="2016" name="BMC Genomics">
        <title>Comparative genomic and transcriptomic analyses of the Fuzhuan brick tea-fermentation fungus Aspergillus cristatus.</title>
        <authorList>
            <person name="Ge Y."/>
            <person name="Wang Y."/>
            <person name="Liu Y."/>
            <person name="Tan Y."/>
            <person name="Ren X."/>
            <person name="Zhang X."/>
            <person name="Hyde K.D."/>
            <person name="Liu Y."/>
            <person name="Liu Z."/>
        </authorList>
    </citation>
    <scope>NUCLEOTIDE SEQUENCE [LARGE SCALE GENOMIC DNA]</scope>
    <source>
        <strain evidence="1 2">GZAAS20.1005</strain>
    </source>
</reference>
<protein>
    <submittedName>
        <fullName evidence="1">Uncharacterized protein</fullName>
    </submittedName>
</protein>
<comment type="caution">
    <text evidence="1">The sequence shown here is derived from an EMBL/GenBank/DDBJ whole genome shotgun (WGS) entry which is preliminary data.</text>
</comment>